<evidence type="ECO:0000313" key="7">
    <source>
        <dbReference type="EMBL" id="KGE87576.1"/>
    </source>
</evidence>
<gene>
    <name evidence="7" type="ORF">IX84_13565</name>
</gene>
<protein>
    <submittedName>
        <fullName evidence="7">Permease</fullName>
    </submittedName>
</protein>
<keyword evidence="3 6" id="KW-0812">Transmembrane</keyword>
<evidence type="ECO:0000256" key="3">
    <source>
        <dbReference type="ARBA" id="ARBA00022692"/>
    </source>
</evidence>
<dbReference type="GO" id="GO:0043190">
    <property type="term" value="C:ATP-binding cassette (ABC) transporter complex"/>
    <property type="evidence" value="ECO:0007669"/>
    <property type="project" value="TreeGrafter"/>
</dbReference>
<keyword evidence="8" id="KW-1185">Reference proteome</keyword>
<evidence type="ECO:0000256" key="2">
    <source>
        <dbReference type="ARBA" id="ARBA00022475"/>
    </source>
</evidence>
<dbReference type="Pfam" id="PF03739">
    <property type="entry name" value="LptF_LptG"/>
    <property type="match status" value="1"/>
</dbReference>
<keyword evidence="5 6" id="KW-0472">Membrane</keyword>
<feature type="transmembrane region" description="Helical" evidence="6">
    <location>
        <begin position="281"/>
        <end position="299"/>
    </location>
</feature>
<accession>A0A098S674</accession>
<evidence type="ECO:0000313" key="8">
    <source>
        <dbReference type="Proteomes" id="UP000029736"/>
    </source>
</evidence>
<feature type="transmembrane region" description="Helical" evidence="6">
    <location>
        <begin position="105"/>
        <end position="124"/>
    </location>
</feature>
<evidence type="ECO:0000256" key="5">
    <source>
        <dbReference type="ARBA" id="ARBA00023136"/>
    </source>
</evidence>
<dbReference type="STRING" id="1524460.IX84_13565"/>
<evidence type="ECO:0000256" key="4">
    <source>
        <dbReference type="ARBA" id="ARBA00022989"/>
    </source>
</evidence>
<evidence type="ECO:0000256" key="1">
    <source>
        <dbReference type="ARBA" id="ARBA00004651"/>
    </source>
</evidence>
<dbReference type="Proteomes" id="UP000029736">
    <property type="component" value="Unassembled WGS sequence"/>
</dbReference>
<organism evidence="7 8">
    <name type="scientific">Phaeodactylibacter xiamenensis</name>
    <dbReference type="NCBI Taxonomy" id="1524460"/>
    <lineage>
        <taxon>Bacteria</taxon>
        <taxon>Pseudomonadati</taxon>
        <taxon>Bacteroidota</taxon>
        <taxon>Saprospiria</taxon>
        <taxon>Saprospirales</taxon>
        <taxon>Haliscomenobacteraceae</taxon>
        <taxon>Phaeodactylibacter</taxon>
    </lineage>
</organism>
<dbReference type="AlphaFoldDB" id="A0A098S674"/>
<reference evidence="7 8" key="1">
    <citation type="journal article" date="2014" name="Int. J. Syst. Evol. Microbiol.">
        <title>Phaeodactylibacter xiamenensis gen. nov., sp. nov., a member of the family Saprospiraceae isolated from the marine alga Phaeodactylum tricornutum.</title>
        <authorList>
            <person name="Chen Z.Jr."/>
            <person name="Lei X."/>
            <person name="Lai Q."/>
            <person name="Li Y."/>
            <person name="Zhang B."/>
            <person name="Zhang J."/>
            <person name="Zhang H."/>
            <person name="Yang L."/>
            <person name="Zheng W."/>
            <person name="Tian Y."/>
            <person name="Yu Z."/>
            <person name="Xu H.Jr."/>
            <person name="Zheng T."/>
        </authorList>
    </citation>
    <scope>NUCLEOTIDE SEQUENCE [LARGE SCALE GENOMIC DNA]</scope>
    <source>
        <strain evidence="7 8">KD52</strain>
    </source>
</reference>
<dbReference type="EMBL" id="JPOS01000034">
    <property type="protein sequence ID" value="KGE87576.1"/>
    <property type="molecule type" value="Genomic_DNA"/>
</dbReference>
<proteinExistence type="predicted"/>
<dbReference type="OrthoDB" id="9807977at2"/>
<feature type="transmembrane region" description="Helical" evidence="6">
    <location>
        <begin position="12"/>
        <end position="31"/>
    </location>
</feature>
<dbReference type="GO" id="GO:0015920">
    <property type="term" value="P:lipopolysaccharide transport"/>
    <property type="evidence" value="ECO:0007669"/>
    <property type="project" value="TreeGrafter"/>
</dbReference>
<dbReference type="InterPro" id="IPR005495">
    <property type="entry name" value="LptG/LptF_permease"/>
</dbReference>
<feature type="transmembrane region" description="Helical" evidence="6">
    <location>
        <begin position="306"/>
        <end position="328"/>
    </location>
</feature>
<name>A0A098S674_9BACT</name>
<comment type="caution">
    <text evidence="7">The sequence shown here is derived from an EMBL/GenBank/DDBJ whole genome shotgun (WGS) entry which is preliminary data.</text>
</comment>
<evidence type="ECO:0000256" key="6">
    <source>
        <dbReference type="SAM" id="Phobius"/>
    </source>
</evidence>
<dbReference type="RefSeq" id="WP_044221261.1">
    <property type="nucleotide sequence ID" value="NZ_CAKZLC010000094.1"/>
</dbReference>
<keyword evidence="4 6" id="KW-1133">Transmembrane helix</keyword>
<keyword evidence="2" id="KW-1003">Cell membrane</keyword>
<dbReference type="PANTHER" id="PTHR33529:SF8">
    <property type="entry name" value="PERMEASE, YJGP_YJGQ FAMILY"/>
    <property type="match status" value="1"/>
</dbReference>
<feature type="transmembrane region" description="Helical" evidence="6">
    <location>
        <begin position="334"/>
        <end position="357"/>
    </location>
</feature>
<feature type="transmembrane region" description="Helical" evidence="6">
    <location>
        <begin position="51"/>
        <end position="84"/>
    </location>
</feature>
<sequence>MLKKIDLYLIKKFLSTFFFTVLIFTMISVIIDFSEKIEKFIESEITRYEIFVLYYPGFIMFIAGLLWPLYTLIAVIFFTSRLAYNSEVISIFNAGISFRRFMQPYLVAASFIAILHLIGNHFFIPLGNKNRLDVEHAYIWTNNDKGKTQDVHMFVAPNTKVYINYYRKRDSTARKFRLEHFENGELVSLLKANTAEWVGPPNQWRLRNYEVRTFNGMAEELILGRGETLDTAINLTPADFVDYKEQHMMMTSRQLLDYIAKQEARGVGNTKKYEIEFHRRTAEPFTIFILTVIGMAIAARKVRGGIGLHLAMGVGIGALFIFFSRFAVVFAAGQLIPVIVGIWLPNLVFGAVAIYLVRNAQK</sequence>
<dbReference type="PANTHER" id="PTHR33529">
    <property type="entry name" value="SLR0882 PROTEIN-RELATED"/>
    <property type="match status" value="1"/>
</dbReference>
<comment type="subcellular location">
    <subcellularLocation>
        <location evidence="1">Cell membrane</location>
        <topology evidence="1">Multi-pass membrane protein</topology>
    </subcellularLocation>
</comment>